<feature type="domain" description="C-methyltransferase" evidence="2">
    <location>
        <begin position="253"/>
        <end position="407"/>
    </location>
</feature>
<dbReference type="Pfam" id="PF08421">
    <property type="entry name" value="Methyltransf_13"/>
    <property type="match status" value="1"/>
</dbReference>
<sequence length="413" mass="45862">MSRNTVGIVKTCQSCEERKLTPILSLGHQPIVQEYLSAGALRKPEVTYPLNLVFCKRCTLLQLDYIVEPKKVFPPEYPYRTGLTDMLVRNFESLADKLEREGYFKPKDVVVDIGSNDGTLLKPFKKKGARVVGVEPTNAAKVAKRNGIPTVQDFFNAKVVRSIVKKHGRAQIVTATNVFAHINDTAALVQNVAALMAKDAVFVSESQYLGDIIKKLEFDTIYHEHLRFYSLRSIAYLLKLHGLSIIDADRISVAGGSIRVYAKKGKHAISERALNILAREKKAGLSDVARLQKFAQSSIQAKRSLLALLLRCKQRGSVAALGSPARSNTLLNFAKIDGTILDCIYEKNGSLKIGLCTPGSHIPVVSESLIRTDKPKFLLMLSWHIGAELMGLMRKKGYRGKFIIPLPHPRIVE</sequence>
<dbReference type="Gene3D" id="6.20.50.110">
    <property type="entry name" value="Methyltransferase, zinc-binding domain"/>
    <property type="match status" value="1"/>
</dbReference>
<dbReference type="InterPro" id="IPR029063">
    <property type="entry name" value="SAM-dependent_MTases_sf"/>
</dbReference>
<accession>A0A1F6F2H7</accession>
<dbReference type="Pfam" id="PF13489">
    <property type="entry name" value="Methyltransf_23"/>
    <property type="match status" value="1"/>
</dbReference>
<dbReference type="Gene3D" id="3.40.50.720">
    <property type="entry name" value="NAD(P)-binding Rossmann-like Domain"/>
    <property type="match status" value="1"/>
</dbReference>
<dbReference type="InterPro" id="IPR013630">
    <property type="entry name" value="Methyltransf_Zn-bd_dom_put"/>
</dbReference>
<protein>
    <recommendedName>
        <fullName evidence="5">Methyltransferase</fullName>
    </recommendedName>
</protein>
<dbReference type="STRING" id="1798512.A3A39_02995"/>
<dbReference type="Pfam" id="PF08484">
    <property type="entry name" value="Methyltransf_14"/>
    <property type="match status" value="1"/>
</dbReference>
<dbReference type="PANTHER" id="PTHR43861:SF5">
    <property type="entry name" value="BLL5978 PROTEIN"/>
    <property type="match status" value="1"/>
</dbReference>
<dbReference type="PANTHER" id="PTHR43861">
    <property type="entry name" value="TRANS-ACONITATE 2-METHYLTRANSFERASE-RELATED"/>
    <property type="match status" value="1"/>
</dbReference>
<dbReference type="EMBL" id="MFLZ01000014">
    <property type="protein sequence ID" value="OGG80032.1"/>
    <property type="molecule type" value="Genomic_DNA"/>
</dbReference>
<dbReference type="SUPFAM" id="SSF53335">
    <property type="entry name" value="S-adenosyl-L-methionine-dependent methyltransferases"/>
    <property type="match status" value="1"/>
</dbReference>
<dbReference type="Proteomes" id="UP000177372">
    <property type="component" value="Unassembled WGS sequence"/>
</dbReference>
<dbReference type="InterPro" id="IPR038576">
    <property type="entry name" value="Methyltransf_Zn-bd_dom_put_sf"/>
</dbReference>
<evidence type="ECO:0000259" key="1">
    <source>
        <dbReference type="Pfam" id="PF08421"/>
    </source>
</evidence>
<evidence type="ECO:0008006" key="5">
    <source>
        <dbReference type="Google" id="ProtNLM"/>
    </source>
</evidence>
<reference evidence="3 4" key="1">
    <citation type="journal article" date="2016" name="Nat. Commun.">
        <title>Thousands of microbial genomes shed light on interconnected biogeochemical processes in an aquifer system.</title>
        <authorList>
            <person name="Anantharaman K."/>
            <person name="Brown C.T."/>
            <person name="Hug L.A."/>
            <person name="Sharon I."/>
            <person name="Castelle C.J."/>
            <person name="Probst A.J."/>
            <person name="Thomas B.C."/>
            <person name="Singh A."/>
            <person name="Wilkins M.J."/>
            <person name="Karaoz U."/>
            <person name="Brodie E.L."/>
            <person name="Williams K.H."/>
            <person name="Hubbard S.S."/>
            <person name="Banfield J.F."/>
        </authorList>
    </citation>
    <scope>NUCLEOTIDE SEQUENCE [LARGE SCALE GENOMIC DNA]</scope>
</reference>
<gene>
    <name evidence="3" type="ORF">A3A39_02995</name>
</gene>
<name>A0A1F6F2H7_9BACT</name>
<feature type="domain" description="Methyltransferase putative zinc binding" evidence="1">
    <location>
        <begin position="12"/>
        <end position="73"/>
    </location>
</feature>
<evidence type="ECO:0000313" key="4">
    <source>
        <dbReference type="Proteomes" id="UP000177372"/>
    </source>
</evidence>
<evidence type="ECO:0000259" key="2">
    <source>
        <dbReference type="Pfam" id="PF08484"/>
    </source>
</evidence>
<dbReference type="Gene3D" id="3.40.50.150">
    <property type="entry name" value="Vaccinia Virus protein VP39"/>
    <property type="match status" value="1"/>
</dbReference>
<organism evidence="3 4">
    <name type="scientific">Candidatus Kaiserbacteria bacterium RIFCSPLOWO2_01_FULL_54_13</name>
    <dbReference type="NCBI Taxonomy" id="1798512"/>
    <lineage>
        <taxon>Bacteria</taxon>
        <taxon>Candidatus Kaiseribacteriota</taxon>
    </lineage>
</organism>
<comment type="caution">
    <text evidence="3">The sequence shown here is derived from an EMBL/GenBank/DDBJ whole genome shotgun (WGS) entry which is preliminary data.</text>
</comment>
<evidence type="ECO:0000313" key="3">
    <source>
        <dbReference type="EMBL" id="OGG80032.1"/>
    </source>
</evidence>
<dbReference type="InterPro" id="IPR013691">
    <property type="entry name" value="MeTrfase_14"/>
</dbReference>
<dbReference type="AlphaFoldDB" id="A0A1F6F2H7"/>
<proteinExistence type="predicted"/>